<dbReference type="SMART" id="SM00382">
    <property type="entry name" value="AAA"/>
    <property type="match status" value="1"/>
</dbReference>
<evidence type="ECO:0000256" key="3">
    <source>
        <dbReference type="ARBA" id="ARBA00022741"/>
    </source>
</evidence>
<sequence length="305" mass="34477">MTEKIIEVNGLKKSFNDIEAVKGIDFFVKKGQLFSFLGPNGAGKSTTIKILCTLLDKNDGDVFIDGFKLGNDDNEIRKHIGVVFQDSVLDDLLTVKENLMTRGKFYELTKEELNNKVDEVNKICELGEFINRPYGKLSGGQRRRADIARALINTPEILFLDEPTTGLDPKTKDSVWNMILKLQKEINMTIFLTTHYMEEASLSDYITIIDHGEVVAEGTPYALRDKYSKDKLRIKPKNTESLIDILDSNVLDYKEDNDVIVIYLNDTLEAIEIINKIKDVISSFEVIHGSMNDVFLNITGGELND</sequence>
<keyword evidence="3" id="KW-0547">Nucleotide-binding</keyword>
<dbReference type="InterPro" id="IPR050763">
    <property type="entry name" value="ABC_transporter_ATP-binding"/>
</dbReference>
<evidence type="ECO:0000313" key="7">
    <source>
        <dbReference type="Proteomes" id="UP000261212"/>
    </source>
</evidence>
<dbReference type="SUPFAM" id="SSF52540">
    <property type="entry name" value="P-loop containing nucleoside triphosphate hydrolases"/>
    <property type="match status" value="1"/>
</dbReference>
<dbReference type="PANTHER" id="PTHR42711">
    <property type="entry name" value="ABC TRANSPORTER ATP-BINDING PROTEIN"/>
    <property type="match status" value="1"/>
</dbReference>
<name>A0A3E3DZA4_9FIRM</name>
<evidence type="ECO:0000256" key="4">
    <source>
        <dbReference type="ARBA" id="ARBA00022840"/>
    </source>
</evidence>
<evidence type="ECO:0000313" key="6">
    <source>
        <dbReference type="EMBL" id="RGD74617.1"/>
    </source>
</evidence>
<dbReference type="InterPro" id="IPR027417">
    <property type="entry name" value="P-loop_NTPase"/>
</dbReference>
<accession>A0A3E3DZA4</accession>
<dbReference type="InterPro" id="IPR025302">
    <property type="entry name" value="DrrA1/2-like_C"/>
</dbReference>
<dbReference type="RefSeq" id="WP_007048871.1">
    <property type="nucleotide sequence ID" value="NZ_CABKNJ010000005.1"/>
</dbReference>
<dbReference type="GeneID" id="97999369"/>
<protein>
    <submittedName>
        <fullName evidence="6">ATP-binding cassette domain-containing protein</fullName>
    </submittedName>
</protein>
<gene>
    <name evidence="6" type="ORF">DW687_07620</name>
</gene>
<dbReference type="Pfam" id="PF00005">
    <property type="entry name" value="ABC_tran"/>
    <property type="match status" value="1"/>
</dbReference>
<dbReference type="Gene3D" id="3.40.50.300">
    <property type="entry name" value="P-loop containing nucleotide triphosphate hydrolases"/>
    <property type="match status" value="1"/>
</dbReference>
<proteinExistence type="inferred from homology"/>
<dbReference type="GO" id="GO:0016887">
    <property type="term" value="F:ATP hydrolysis activity"/>
    <property type="evidence" value="ECO:0007669"/>
    <property type="project" value="InterPro"/>
</dbReference>
<evidence type="ECO:0000259" key="5">
    <source>
        <dbReference type="PROSITE" id="PS50893"/>
    </source>
</evidence>
<dbReference type="InterPro" id="IPR017871">
    <property type="entry name" value="ABC_transporter-like_CS"/>
</dbReference>
<keyword evidence="2" id="KW-0813">Transport</keyword>
<keyword evidence="4 6" id="KW-0067">ATP-binding</keyword>
<dbReference type="PROSITE" id="PS00211">
    <property type="entry name" value="ABC_TRANSPORTER_1"/>
    <property type="match status" value="1"/>
</dbReference>
<dbReference type="PANTHER" id="PTHR42711:SF5">
    <property type="entry name" value="ABC TRANSPORTER ATP-BINDING PROTEIN NATA"/>
    <property type="match status" value="1"/>
</dbReference>
<reference evidence="6 7" key="1">
    <citation type="submission" date="2018-08" db="EMBL/GenBank/DDBJ databases">
        <title>A genome reference for cultivated species of the human gut microbiota.</title>
        <authorList>
            <person name="Zou Y."/>
            <person name="Xue W."/>
            <person name="Luo G."/>
        </authorList>
    </citation>
    <scope>NUCLEOTIDE SEQUENCE [LARGE SCALE GENOMIC DNA]</scope>
    <source>
        <strain evidence="6 7">AM25-6</strain>
    </source>
</reference>
<dbReference type="InterPro" id="IPR003593">
    <property type="entry name" value="AAA+_ATPase"/>
</dbReference>
<dbReference type="PROSITE" id="PS50893">
    <property type="entry name" value="ABC_TRANSPORTER_2"/>
    <property type="match status" value="1"/>
</dbReference>
<evidence type="ECO:0000256" key="1">
    <source>
        <dbReference type="ARBA" id="ARBA00005417"/>
    </source>
</evidence>
<comment type="similarity">
    <text evidence="1">Belongs to the ABC transporter superfamily.</text>
</comment>
<dbReference type="InterPro" id="IPR003439">
    <property type="entry name" value="ABC_transporter-like_ATP-bd"/>
</dbReference>
<dbReference type="Proteomes" id="UP000261212">
    <property type="component" value="Unassembled WGS sequence"/>
</dbReference>
<dbReference type="AlphaFoldDB" id="A0A3E3DZA4"/>
<evidence type="ECO:0000256" key="2">
    <source>
        <dbReference type="ARBA" id="ARBA00022448"/>
    </source>
</evidence>
<dbReference type="Pfam" id="PF13732">
    <property type="entry name" value="DrrA1-3_C"/>
    <property type="match status" value="1"/>
</dbReference>
<dbReference type="GO" id="GO:0005524">
    <property type="term" value="F:ATP binding"/>
    <property type="evidence" value="ECO:0007669"/>
    <property type="project" value="UniProtKB-KW"/>
</dbReference>
<comment type="caution">
    <text evidence="6">The sequence shown here is derived from an EMBL/GenBank/DDBJ whole genome shotgun (WGS) entry which is preliminary data.</text>
</comment>
<dbReference type="EMBL" id="QUSM01000003">
    <property type="protein sequence ID" value="RGD74617.1"/>
    <property type="molecule type" value="Genomic_DNA"/>
</dbReference>
<feature type="domain" description="ABC transporter" evidence="5">
    <location>
        <begin position="6"/>
        <end position="236"/>
    </location>
</feature>
<organism evidence="6 7">
    <name type="scientific">Anaerofustis stercorihominis</name>
    <dbReference type="NCBI Taxonomy" id="214853"/>
    <lineage>
        <taxon>Bacteria</taxon>
        <taxon>Bacillati</taxon>
        <taxon>Bacillota</taxon>
        <taxon>Clostridia</taxon>
        <taxon>Eubacteriales</taxon>
        <taxon>Eubacteriaceae</taxon>
        <taxon>Anaerofustis</taxon>
    </lineage>
</organism>